<evidence type="ECO:0000256" key="8">
    <source>
        <dbReference type="SAM" id="Phobius"/>
    </source>
</evidence>
<comment type="similarity">
    <text evidence="2">Belongs to the DsbD family.</text>
</comment>
<dbReference type="Gene3D" id="3.40.30.10">
    <property type="entry name" value="Glutaredoxin"/>
    <property type="match status" value="1"/>
</dbReference>
<dbReference type="GO" id="GO:0017004">
    <property type="term" value="P:cytochrome complex assembly"/>
    <property type="evidence" value="ECO:0007669"/>
    <property type="project" value="InterPro"/>
</dbReference>
<dbReference type="AlphaFoldDB" id="A0A9D2KN96"/>
<feature type="domain" description="Thioredoxin" evidence="9">
    <location>
        <begin position="300"/>
        <end position="446"/>
    </location>
</feature>
<dbReference type="PANTHER" id="PTHR31272">
    <property type="entry name" value="CYTOCHROME C-TYPE BIOGENESIS PROTEIN HI_1454-RELATED"/>
    <property type="match status" value="1"/>
</dbReference>
<feature type="transmembrane region" description="Helical" evidence="8">
    <location>
        <begin position="131"/>
        <end position="152"/>
    </location>
</feature>
<dbReference type="InterPro" id="IPR013766">
    <property type="entry name" value="Thioredoxin_domain"/>
</dbReference>
<accession>A0A9D2KN96</accession>
<feature type="transmembrane region" description="Helical" evidence="8">
    <location>
        <begin position="172"/>
        <end position="200"/>
    </location>
</feature>
<gene>
    <name evidence="10" type="ORF">IAA07_05170</name>
</gene>
<dbReference type="Proteomes" id="UP000823900">
    <property type="component" value="Unassembled WGS sequence"/>
</dbReference>
<evidence type="ECO:0000256" key="1">
    <source>
        <dbReference type="ARBA" id="ARBA00004651"/>
    </source>
</evidence>
<feature type="transmembrane region" description="Helical" evidence="8">
    <location>
        <begin position="93"/>
        <end position="119"/>
    </location>
</feature>
<organism evidence="10 11">
    <name type="scientific">Candidatus Lachnoclostridium stercoravium</name>
    <dbReference type="NCBI Taxonomy" id="2838633"/>
    <lineage>
        <taxon>Bacteria</taxon>
        <taxon>Bacillati</taxon>
        <taxon>Bacillota</taxon>
        <taxon>Clostridia</taxon>
        <taxon>Lachnospirales</taxon>
        <taxon>Lachnospiraceae</taxon>
    </lineage>
</organism>
<keyword evidence="6 8" id="KW-0472">Membrane</keyword>
<evidence type="ECO:0000256" key="2">
    <source>
        <dbReference type="ARBA" id="ARBA00006143"/>
    </source>
</evidence>
<dbReference type="GO" id="GO:0016491">
    <property type="term" value="F:oxidoreductase activity"/>
    <property type="evidence" value="ECO:0007669"/>
    <property type="project" value="InterPro"/>
</dbReference>
<dbReference type="GO" id="GO:0016209">
    <property type="term" value="F:antioxidant activity"/>
    <property type="evidence" value="ECO:0007669"/>
    <property type="project" value="InterPro"/>
</dbReference>
<feature type="region of interest" description="Disordered" evidence="7">
    <location>
        <begin position="247"/>
        <end position="302"/>
    </location>
</feature>
<dbReference type="PROSITE" id="PS00194">
    <property type="entry name" value="THIOREDOXIN_1"/>
    <property type="match status" value="1"/>
</dbReference>
<protein>
    <submittedName>
        <fullName evidence="10">Redoxin domain-containing protein</fullName>
    </submittedName>
</protein>
<evidence type="ECO:0000313" key="11">
    <source>
        <dbReference type="Proteomes" id="UP000823900"/>
    </source>
</evidence>
<comment type="subcellular location">
    <subcellularLocation>
        <location evidence="1">Cell membrane</location>
        <topology evidence="1">Multi-pass membrane protein</topology>
    </subcellularLocation>
</comment>
<feature type="transmembrane region" description="Helical" evidence="8">
    <location>
        <begin position="212"/>
        <end position="231"/>
    </location>
</feature>
<dbReference type="Pfam" id="PF02683">
    <property type="entry name" value="DsbD_TM"/>
    <property type="match status" value="1"/>
</dbReference>
<dbReference type="InterPro" id="IPR036249">
    <property type="entry name" value="Thioredoxin-like_sf"/>
</dbReference>
<dbReference type="InterPro" id="IPR003834">
    <property type="entry name" value="Cyt_c_assmbl_TM_dom"/>
</dbReference>
<comment type="caution">
    <text evidence="10">The sequence shown here is derived from an EMBL/GenBank/DDBJ whole genome shotgun (WGS) entry which is preliminary data.</text>
</comment>
<dbReference type="PANTHER" id="PTHR31272:SF4">
    <property type="entry name" value="CYTOCHROME C-TYPE BIOGENESIS PROTEIN HI_1454-RELATED"/>
    <property type="match status" value="1"/>
</dbReference>
<dbReference type="GO" id="GO:0005886">
    <property type="term" value="C:plasma membrane"/>
    <property type="evidence" value="ECO:0007669"/>
    <property type="project" value="UniProtKB-SubCell"/>
</dbReference>
<keyword evidence="3" id="KW-1003">Cell membrane</keyword>
<dbReference type="PROSITE" id="PS51352">
    <property type="entry name" value="THIOREDOXIN_2"/>
    <property type="match status" value="1"/>
</dbReference>
<feature type="transmembrane region" description="Helical" evidence="8">
    <location>
        <begin position="58"/>
        <end position="87"/>
    </location>
</feature>
<feature type="compositionally biased region" description="Acidic residues" evidence="7">
    <location>
        <begin position="250"/>
        <end position="290"/>
    </location>
</feature>
<dbReference type="InterPro" id="IPR017937">
    <property type="entry name" value="Thioredoxin_CS"/>
</dbReference>
<keyword evidence="5 8" id="KW-1133">Transmembrane helix</keyword>
<evidence type="ECO:0000256" key="4">
    <source>
        <dbReference type="ARBA" id="ARBA00022692"/>
    </source>
</evidence>
<evidence type="ECO:0000256" key="6">
    <source>
        <dbReference type="ARBA" id="ARBA00023136"/>
    </source>
</evidence>
<dbReference type="Pfam" id="PF00578">
    <property type="entry name" value="AhpC-TSA"/>
    <property type="match status" value="1"/>
</dbReference>
<evidence type="ECO:0000256" key="7">
    <source>
        <dbReference type="SAM" id="MobiDB-lite"/>
    </source>
</evidence>
<reference evidence="10" key="2">
    <citation type="submission" date="2021-04" db="EMBL/GenBank/DDBJ databases">
        <authorList>
            <person name="Gilroy R."/>
        </authorList>
    </citation>
    <scope>NUCLEOTIDE SEQUENCE</scope>
    <source>
        <strain evidence="10">CHK178-16964</strain>
    </source>
</reference>
<evidence type="ECO:0000313" key="10">
    <source>
        <dbReference type="EMBL" id="HJA70959.1"/>
    </source>
</evidence>
<keyword evidence="4 8" id="KW-0812">Transmembrane</keyword>
<feature type="transmembrane region" description="Helical" evidence="8">
    <location>
        <begin position="12"/>
        <end position="37"/>
    </location>
</feature>
<name>A0A9D2KN96_9FIRM</name>
<evidence type="ECO:0000256" key="5">
    <source>
        <dbReference type="ARBA" id="ARBA00022989"/>
    </source>
</evidence>
<evidence type="ECO:0000256" key="3">
    <source>
        <dbReference type="ARBA" id="ARBA00022475"/>
    </source>
</evidence>
<dbReference type="SUPFAM" id="SSF52833">
    <property type="entry name" value="Thioredoxin-like"/>
    <property type="match status" value="1"/>
</dbReference>
<proteinExistence type="inferred from homology"/>
<dbReference type="InterPro" id="IPR051790">
    <property type="entry name" value="Cytochrome_c-biogenesis_DsbD"/>
</dbReference>
<dbReference type="InterPro" id="IPR000866">
    <property type="entry name" value="AhpC/TSA"/>
</dbReference>
<reference evidence="10" key="1">
    <citation type="journal article" date="2021" name="PeerJ">
        <title>Extensive microbial diversity within the chicken gut microbiome revealed by metagenomics and culture.</title>
        <authorList>
            <person name="Gilroy R."/>
            <person name="Ravi A."/>
            <person name="Getino M."/>
            <person name="Pursley I."/>
            <person name="Horton D.L."/>
            <person name="Alikhan N.F."/>
            <person name="Baker D."/>
            <person name="Gharbi K."/>
            <person name="Hall N."/>
            <person name="Watson M."/>
            <person name="Adriaenssens E.M."/>
            <person name="Foster-Nyarko E."/>
            <person name="Jarju S."/>
            <person name="Secka A."/>
            <person name="Antonio M."/>
            <person name="Oren A."/>
            <person name="Chaudhuri R.R."/>
            <person name="La Ragione R."/>
            <person name="Hildebrand F."/>
            <person name="Pallen M.J."/>
        </authorList>
    </citation>
    <scope>NUCLEOTIDE SEQUENCE</scope>
    <source>
        <strain evidence="10">CHK178-16964</strain>
    </source>
</reference>
<evidence type="ECO:0000259" key="9">
    <source>
        <dbReference type="PROSITE" id="PS51352"/>
    </source>
</evidence>
<dbReference type="CDD" id="cd02966">
    <property type="entry name" value="TlpA_like_family"/>
    <property type="match status" value="1"/>
</dbReference>
<dbReference type="EMBL" id="DWZA01000048">
    <property type="protein sequence ID" value="HJA70959.1"/>
    <property type="molecule type" value="Genomic_DNA"/>
</dbReference>
<sequence>MGFSLDIQISAAAVFAQGLLSFFSPCVLPLIPLYIGYLSGGTARRGEDGRMYYKRSRVMVNTLFFVLGISFTFFLLGMGISALGSFFQDNQRIFAAAGGILIILFGVYQLGVFGNLTFLSREKRVPLKLNVLAMSSLTALLLGFTFSFAWTPCVGPALASVLIMAASAETKTAGFLLIGVYTLGFVLPFLAVGLFTTSLLELFKKYGNIVKYTVKAGAVLMILMGLLMVTGKMNDVTGYLAGLSQTEAVQEAEEAPDPEDGEAVLPDEETEEDQAEAQETETESAAEETGEAGQETSQEEPEPIPAADFALEDQYGNVHTLEDYKGKTIFLNFWATWCPPCRAEMPDIQKLYESYDTEGDDALVVLGVAAPGFSQEGSEEEIKAFLEDNGYTYPVLMDTEAELFYFYGIMSYPTTFMIDRDGNIFGYVTGQLNYEIMEDIVKQTMEGKR</sequence>